<dbReference type="InterPro" id="IPR036691">
    <property type="entry name" value="Endo/exonu/phosph_ase_sf"/>
</dbReference>
<sequence length="111" mass="12492">THFAKKKRGVSILISKDVAFKLINKHADKLGRFLIIQCYLNNAPYTLVNVYGPHTNQVAFLAKIFQKLDKWRLGEVIMGGDTNFLLDTQLDALATATIATPTELSRETMVR</sequence>
<evidence type="ECO:0000313" key="2">
    <source>
        <dbReference type="Proteomes" id="UP001295444"/>
    </source>
</evidence>
<dbReference type="AlphaFoldDB" id="A0AAD1SFP3"/>
<dbReference type="Gene3D" id="3.60.10.10">
    <property type="entry name" value="Endonuclease/exonuclease/phosphatase"/>
    <property type="match status" value="1"/>
</dbReference>
<dbReference type="SUPFAM" id="SSF56219">
    <property type="entry name" value="DNase I-like"/>
    <property type="match status" value="1"/>
</dbReference>
<feature type="non-terminal residue" evidence="1">
    <location>
        <position position="111"/>
    </location>
</feature>
<dbReference type="Proteomes" id="UP001295444">
    <property type="component" value="Chromosome 06"/>
</dbReference>
<evidence type="ECO:0000313" key="1">
    <source>
        <dbReference type="EMBL" id="CAH2300702.1"/>
    </source>
</evidence>
<dbReference type="EMBL" id="OW240917">
    <property type="protein sequence ID" value="CAH2300702.1"/>
    <property type="molecule type" value="Genomic_DNA"/>
</dbReference>
<feature type="non-terminal residue" evidence="1">
    <location>
        <position position="1"/>
    </location>
</feature>
<proteinExistence type="predicted"/>
<protein>
    <submittedName>
        <fullName evidence="1">Uncharacterized protein</fullName>
    </submittedName>
</protein>
<keyword evidence="2" id="KW-1185">Reference proteome</keyword>
<reference evidence="1" key="1">
    <citation type="submission" date="2022-03" db="EMBL/GenBank/DDBJ databases">
        <authorList>
            <person name="Alioto T."/>
            <person name="Alioto T."/>
            <person name="Gomez Garrido J."/>
        </authorList>
    </citation>
    <scope>NUCLEOTIDE SEQUENCE</scope>
</reference>
<gene>
    <name evidence="1" type="ORF">PECUL_23A009399</name>
</gene>
<organism evidence="1 2">
    <name type="scientific">Pelobates cultripes</name>
    <name type="common">Western spadefoot toad</name>
    <dbReference type="NCBI Taxonomy" id="61616"/>
    <lineage>
        <taxon>Eukaryota</taxon>
        <taxon>Metazoa</taxon>
        <taxon>Chordata</taxon>
        <taxon>Craniata</taxon>
        <taxon>Vertebrata</taxon>
        <taxon>Euteleostomi</taxon>
        <taxon>Amphibia</taxon>
        <taxon>Batrachia</taxon>
        <taxon>Anura</taxon>
        <taxon>Pelobatoidea</taxon>
        <taxon>Pelobatidae</taxon>
        <taxon>Pelobates</taxon>
    </lineage>
</organism>
<accession>A0AAD1SFP3</accession>
<name>A0AAD1SFP3_PELCU</name>